<dbReference type="InterPro" id="IPR011049">
    <property type="entry name" value="Serralysin-like_metalloprot_C"/>
</dbReference>
<protein>
    <recommendedName>
        <fullName evidence="3">Calcium-binding protein</fullName>
    </recommendedName>
</protein>
<gene>
    <name evidence="1" type="ORF">AD945_05305</name>
</gene>
<sequence length="459" mass="44425">MANITTVVGASGQTFAVTVNGGQTQLLAQQYQTALSTLHTSGGLESYDLVAGSNSATGSNPGHGLISQGGDYSVSGGTTQYISVGSYSESGQDTLNSAVSLDVSGSTASSISVLAGDYAGVTFKAGNQNGTFVGGVGNNTFNGAGSSGNWTVATGDGNDTITGTSGNNTISGGVGNNSIVLGSGTNVVRSEGQDTIDGLTGTDTVTLLGGSSVVTLGSNATVYDTTSHNTVSGGNNSFITGGSSSTYFSTGAMSTVSGGLNDTISASADLWQVRGTSNSITASGSLTFLNGTGATTVSAGTSTLFGASGLDLLLVGGSASSTNLFVGGDGNETVSAASSNGTLHAFAGTGNETIIGGSSADTLVGGSGSATLTGGSGAANLFALTKGAAGGDYTITDFGSAAGNLMALYQYGLQNNNGLANVLSSATVAGGNTTIELSDSSKITFVGVSDLNASNFTLS</sequence>
<dbReference type="SUPFAM" id="SSF51120">
    <property type="entry name" value="beta-Roll"/>
    <property type="match status" value="2"/>
</dbReference>
<dbReference type="GO" id="GO:0005509">
    <property type="term" value="F:calcium ion binding"/>
    <property type="evidence" value="ECO:0007669"/>
    <property type="project" value="InterPro"/>
</dbReference>
<dbReference type="AlphaFoldDB" id="A0A149TKQ8"/>
<dbReference type="Pfam" id="PF00353">
    <property type="entry name" value="HemolysinCabind"/>
    <property type="match status" value="3"/>
</dbReference>
<evidence type="ECO:0008006" key="3">
    <source>
        <dbReference type="Google" id="ProtNLM"/>
    </source>
</evidence>
<evidence type="ECO:0000313" key="2">
    <source>
        <dbReference type="Proteomes" id="UP000075636"/>
    </source>
</evidence>
<comment type="caution">
    <text evidence="1">The sequence shown here is derived from an EMBL/GenBank/DDBJ whole genome shotgun (WGS) entry which is preliminary data.</text>
</comment>
<dbReference type="EMBL" id="LHZR01000098">
    <property type="protein sequence ID" value="KXV49105.1"/>
    <property type="molecule type" value="Genomic_DNA"/>
</dbReference>
<proteinExistence type="predicted"/>
<reference evidence="1 2" key="1">
    <citation type="submission" date="2015-06" db="EMBL/GenBank/DDBJ databases">
        <title>Improved classification and identification of acetic acid bacteria using matrix-assisted laser desorption/ionization time-of-flight mass spectrometry; Gluconobacter nephelii and Gluconobacter uchimurae are later heterotypic synonyms of Gluconobacter japonicus and Gluconobacter oxydans, respectively.</title>
        <authorList>
            <person name="Li L."/>
            <person name="Cleenwerck I."/>
            <person name="De Vuyst L."/>
            <person name="Vandamme P."/>
        </authorList>
    </citation>
    <scope>NUCLEOTIDE SEQUENCE [LARGE SCALE GENOMIC DNA]</scope>
    <source>
        <strain evidence="1 2">LMG 1768</strain>
    </source>
</reference>
<name>A0A149TKQ8_9PROT</name>
<dbReference type="PATRIC" id="fig|318683.6.peg.1763"/>
<dbReference type="STRING" id="318683.A0U94_13270"/>
<dbReference type="InterPro" id="IPR001343">
    <property type="entry name" value="Hemolysn_Ca-bd"/>
</dbReference>
<evidence type="ECO:0000313" key="1">
    <source>
        <dbReference type="EMBL" id="KXV49105.1"/>
    </source>
</evidence>
<organism evidence="1 2">
    <name type="scientific">Gluconobacter albidus</name>
    <dbReference type="NCBI Taxonomy" id="318683"/>
    <lineage>
        <taxon>Bacteria</taxon>
        <taxon>Pseudomonadati</taxon>
        <taxon>Pseudomonadota</taxon>
        <taxon>Alphaproteobacteria</taxon>
        <taxon>Acetobacterales</taxon>
        <taxon>Acetobacteraceae</taxon>
        <taxon>Gluconobacter</taxon>
    </lineage>
</organism>
<dbReference type="Gene3D" id="2.150.10.10">
    <property type="entry name" value="Serralysin-like metalloprotease, C-terminal"/>
    <property type="match status" value="1"/>
</dbReference>
<dbReference type="PRINTS" id="PR00313">
    <property type="entry name" value="CABNDNGRPT"/>
</dbReference>
<accession>A0A149TKQ8</accession>
<dbReference type="OrthoDB" id="7283520at2"/>
<dbReference type="Proteomes" id="UP000075636">
    <property type="component" value="Unassembled WGS sequence"/>
</dbReference>
<dbReference type="RefSeq" id="WP_062107042.1">
    <property type="nucleotide sequence ID" value="NZ_LHZR01000098.1"/>
</dbReference>